<dbReference type="InterPro" id="IPR007050">
    <property type="entry name" value="HTH_bacterioopsin"/>
</dbReference>
<evidence type="ECO:0000259" key="4">
    <source>
        <dbReference type="Pfam" id="PF24281"/>
    </source>
</evidence>
<dbReference type="InterPro" id="IPR056529">
    <property type="entry name" value="HVO_2928_N"/>
</dbReference>
<dbReference type="RefSeq" id="WP_260592508.1">
    <property type="nucleotide sequence ID" value="NZ_CP104003.1"/>
</dbReference>
<feature type="domain" description="HVO-2928 N-terminal" evidence="4">
    <location>
        <begin position="3"/>
        <end position="170"/>
    </location>
</feature>
<dbReference type="EMBL" id="CP104003">
    <property type="protein sequence ID" value="UWM53514.1"/>
    <property type="molecule type" value="Genomic_DNA"/>
</dbReference>
<name>A0A9E7R1G3_9EURY</name>
<proteinExistence type="predicted"/>
<dbReference type="PANTHER" id="PTHR34236">
    <property type="entry name" value="DIMETHYL SULFOXIDE REDUCTASE TRANSCRIPTIONAL ACTIVATOR"/>
    <property type="match status" value="1"/>
</dbReference>
<evidence type="ECO:0000313" key="5">
    <source>
        <dbReference type="EMBL" id="UWM53514.1"/>
    </source>
</evidence>
<keyword evidence="6" id="KW-1185">Reference proteome</keyword>
<evidence type="ECO:0000313" key="6">
    <source>
        <dbReference type="Proteomes" id="UP001057580"/>
    </source>
</evidence>
<keyword evidence="2" id="KW-0804">Transcription</keyword>
<reference evidence="5" key="1">
    <citation type="submission" date="2022-09" db="EMBL/GenBank/DDBJ databases">
        <title>Diverse halophilic archaea isolated from saline environments.</title>
        <authorList>
            <person name="Cui H.-L."/>
        </authorList>
    </citation>
    <scope>NUCLEOTIDE SEQUENCE</scope>
    <source>
        <strain evidence="5">ZS-35-S2</strain>
    </source>
</reference>
<keyword evidence="1" id="KW-0805">Transcription regulation</keyword>
<dbReference type="InterPro" id="IPR013324">
    <property type="entry name" value="RNA_pol_sigma_r3/r4-like"/>
</dbReference>
<dbReference type="Pfam" id="PF24281">
    <property type="entry name" value="HVO_2928_N"/>
    <property type="match status" value="1"/>
</dbReference>
<evidence type="ECO:0000259" key="3">
    <source>
        <dbReference type="Pfam" id="PF04967"/>
    </source>
</evidence>
<sequence length="239" mass="27366">MREFTFTVVYDRGVDPLMDVFLETPALTAVSFDGCVLGDRFWRLERFTGPPEALDRVERVRRDEDYDDEGVTETPVEAVRYHETVERDGDRLLLYSYVSDIHGGDSVHSIAGRILDEGALFETRRHEGRHEWRVLLRTDRNVGQLYDTLTGRLRDGLAFETGHLREVDGWNPALLNEPSLPGEQRVALRTAWELGYYETPSDASLDDIAEELGVPRSTLSYRLRRAEAQLVRDHFEGPG</sequence>
<evidence type="ECO:0000256" key="1">
    <source>
        <dbReference type="ARBA" id="ARBA00023015"/>
    </source>
</evidence>
<gene>
    <name evidence="5" type="ORF">N0B31_15370</name>
</gene>
<dbReference type="AlphaFoldDB" id="A0A9E7R1G3"/>
<dbReference type="InterPro" id="IPR036388">
    <property type="entry name" value="WH-like_DNA-bd_sf"/>
</dbReference>
<evidence type="ECO:0000256" key="2">
    <source>
        <dbReference type="ARBA" id="ARBA00023163"/>
    </source>
</evidence>
<organism evidence="5 6">
    <name type="scientific">Salinirubellus salinus</name>
    <dbReference type="NCBI Taxonomy" id="1364945"/>
    <lineage>
        <taxon>Archaea</taxon>
        <taxon>Methanobacteriati</taxon>
        <taxon>Methanobacteriota</taxon>
        <taxon>Stenosarchaea group</taxon>
        <taxon>Halobacteria</taxon>
        <taxon>Halobacteriales</taxon>
        <taxon>Natronomonadaceae</taxon>
        <taxon>Salinirubellus</taxon>
    </lineage>
</organism>
<dbReference type="Pfam" id="PF04967">
    <property type="entry name" value="HTH_10"/>
    <property type="match status" value="1"/>
</dbReference>
<dbReference type="GeneID" id="74943830"/>
<feature type="domain" description="HTH bat-type" evidence="3">
    <location>
        <begin position="184"/>
        <end position="231"/>
    </location>
</feature>
<dbReference type="Gene3D" id="1.10.10.10">
    <property type="entry name" value="Winged helix-like DNA-binding domain superfamily/Winged helix DNA-binding domain"/>
    <property type="match status" value="1"/>
</dbReference>
<accession>A0A9E7R1G3</accession>
<dbReference type="SUPFAM" id="SSF88659">
    <property type="entry name" value="Sigma3 and sigma4 domains of RNA polymerase sigma factors"/>
    <property type="match status" value="1"/>
</dbReference>
<protein>
    <submittedName>
        <fullName evidence="5">Helix-turn-helix domain-containing protein</fullName>
    </submittedName>
</protein>
<dbReference type="KEGG" id="ssai:N0B31_15370"/>
<dbReference type="Proteomes" id="UP001057580">
    <property type="component" value="Chromosome"/>
</dbReference>
<dbReference type="PANTHER" id="PTHR34236:SF1">
    <property type="entry name" value="DIMETHYL SULFOXIDE REDUCTASE TRANSCRIPTIONAL ACTIVATOR"/>
    <property type="match status" value="1"/>
</dbReference>